<keyword evidence="3" id="KW-0804">Transcription</keyword>
<comment type="caution">
    <text evidence="5">The sequence shown here is derived from an EMBL/GenBank/DDBJ whole genome shotgun (WGS) entry which is preliminary data.</text>
</comment>
<dbReference type="Proteomes" id="UP000247973">
    <property type="component" value="Unassembled WGS sequence"/>
</dbReference>
<dbReference type="GO" id="GO:0003700">
    <property type="term" value="F:DNA-binding transcription factor activity"/>
    <property type="evidence" value="ECO:0007669"/>
    <property type="project" value="InterPro"/>
</dbReference>
<evidence type="ECO:0000313" key="6">
    <source>
        <dbReference type="Proteomes" id="UP000247973"/>
    </source>
</evidence>
<keyword evidence="2 5" id="KW-0238">DNA-binding</keyword>
<evidence type="ECO:0000259" key="4">
    <source>
        <dbReference type="PROSITE" id="PS01124"/>
    </source>
</evidence>
<dbReference type="GO" id="GO:0043565">
    <property type="term" value="F:sequence-specific DNA binding"/>
    <property type="evidence" value="ECO:0007669"/>
    <property type="project" value="InterPro"/>
</dbReference>
<dbReference type="AlphaFoldDB" id="A0A2V3PPL5"/>
<accession>A0A2V3PPL5</accession>
<dbReference type="PANTHER" id="PTHR43280">
    <property type="entry name" value="ARAC-FAMILY TRANSCRIPTIONAL REGULATOR"/>
    <property type="match status" value="1"/>
</dbReference>
<dbReference type="PANTHER" id="PTHR43280:SF32">
    <property type="entry name" value="TRANSCRIPTIONAL REGULATORY PROTEIN"/>
    <property type="match status" value="1"/>
</dbReference>
<gene>
    <name evidence="5" type="ORF">CLV62_10850</name>
</gene>
<dbReference type="PROSITE" id="PS01124">
    <property type="entry name" value="HTH_ARAC_FAMILY_2"/>
    <property type="match status" value="1"/>
</dbReference>
<dbReference type="Pfam" id="PF12833">
    <property type="entry name" value="HTH_18"/>
    <property type="match status" value="1"/>
</dbReference>
<keyword evidence="1" id="KW-0805">Transcription regulation</keyword>
<dbReference type="OrthoDB" id="1372329at2"/>
<proteinExistence type="predicted"/>
<dbReference type="SMART" id="SM00342">
    <property type="entry name" value="HTH_ARAC"/>
    <property type="match status" value="1"/>
</dbReference>
<dbReference type="EMBL" id="QICL01000008">
    <property type="protein sequence ID" value="PXV65052.1"/>
    <property type="molecule type" value="Genomic_DNA"/>
</dbReference>
<name>A0A2V3PPL5_9BACT</name>
<dbReference type="RefSeq" id="WP_110310327.1">
    <property type="nucleotide sequence ID" value="NZ_QICL01000008.1"/>
</dbReference>
<reference evidence="5 6" key="1">
    <citation type="submission" date="2018-03" db="EMBL/GenBank/DDBJ databases">
        <title>Genomic Encyclopedia of Archaeal and Bacterial Type Strains, Phase II (KMG-II): from individual species to whole genera.</title>
        <authorList>
            <person name="Goeker M."/>
        </authorList>
    </citation>
    <scope>NUCLEOTIDE SEQUENCE [LARGE SCALE GENOMIC DNA]</scope>
    <source>
        <strain evidence="5 6">DSM 100214</strain>
    </source>
</reference>
<dbReference type="SUPFAM" id="SSF46689">
    <property type="entry name" value="Homeodomain-like"/>
    <property type="match status" value="1"/>
</dbReference>
<dbReference type="Gene3D" id="1.10.10.60">
    <property type="entry name" value="Homeodomain-like"/>
    <property type="match status" value="1"/>
</dbReference>
<dbReference type="InterPro" id="IPR037923">
    <property type="entry name" value="HTH-like"/>
</dbReference>
<protein>
    <submittedName>
        <fullName evidence="5">AraC-like DNA-binding protein</fullName>
    </submittedName>
</protein>
<dbReference type="InterPro" id="IPR009057">
    <property type="entry name" value="Homeodomain-like_sf"/>
</dbReference>
<feature type="domain" description="HTH araC/xylS-type" evidence="4">
    <location>
        <begin position="196"/>
        <end position="294"/>
    </location>
</feature>
<dbReference type="InterPro" id="IPR018060">
    <property type="entry name" value="HTH_AraC"/>
</dbReference>
<organism evidence="5 6">
    <name type="scientific">Dysgonomonas alginatilytica</name>
    <dbReference type="NCBI Taxonomy" id="1605892"/>
    <lineage>
        <taxon>Bacteria</taxon>
        <taxon>Pseudomonadati</taxon>
        <taxon>Bacteroidota</taxon>
        <taxon>Bacteroidia</taxon>
        <taxon>Bacteroidales</taxon>
        <taxon>Dysgonomonadaceae</taxon>
        <taxon>Dysgonomonas</taxon>
    </lineage>
</organism>
<evidence type="ECO:0000313" key="5">
    <source>
        <dbReference type="EMBL" id="PXV65052.1"/>
    </source>
</evidence>
<sequence>MSEDQYGKIPCTDISKGISPSILKNFIVSDKSFNVQDYFLDLRYPHIVEGISFAICVKGNARMKINLQEYHVTENMLITIMPGYIVELLSESDDLSIEFLFFTFDFIADLKLTMDMDIPEKIGQMPCLKITEEETQNLLEFHAFIVKQYKKTDNIYREKIAKSLLYTLICEVMQLYQGLKLIDNARTKSRQEELINQFVELLFKYHKQERSISFYAEKMFLTPKYLSKVIKDVTGKPVLQWIDEMVVMAAKALLKTSNMTILQISEELNFANASFFGSFFRKRVGMTPMQYREC</sequence>
<evidence type="ECO:0000256" key="3">
    <source>
        <dbReference type="ARBA" id="ARBA00023163"/>
    </source>
</evidence>
<dbReference type="SUPFAM" id="SSF51215">
    <property type="entry name" value="Regulatory protein AraC"/>
    <property type="match status" value="1"/>
</dbReference>
<evidence type="ECO:0000256" key="2">
    <source>
        <dbReference type="ARBA" id="ARBA00023125"/>
    </source>
</evidence>
<keyword evidence="6" id="KW-1185">Reference proteome</keyword>
<evidence type="ECO:0000256" key="1">
    <source>
        <dbReference type="ARBA" id="ARBA00023015"/>
    </source>
</evidence>